<gene>
    <name evidence="1" type="ORF">MOC45_03025</name>
</gene>
<dbReference type="Proteomes" id="UP001070352">
    <property type="component" value="Unassembled WGS sequence"/>
</dbReference>
<comment type="caution">
    <text evidence="1">The sequence shown here is derived from an EMBL/GenBank/DDBJ whole genome shotgun (WGS) entry which is preliminary data.</text>
</comment>
<name>A0A9Q4DN28_BACSC</name>
<sequence>MSILSILDWEQSLKNSKSMYRTVLIHKRNVLHRIKEYKRLGIFNGSDRDNLLYYYERDTLNTEYHRKNALAYSIKLSLFNSLFSGEGVNRANVGKRIPLTVEQNYSEADEILESGDVTARYANSEIYYSDRVENDFIGTYPVTIERTEDYGDFLKVLVDDVILMGKPINFSISYEEWKTGYKMDGKRQVKLNKFLRKQGFSQYTLDYYSQQIKTEKCLYLTVSDRVQHIAGMAFYSTGEWHSMSGTSCQDPRNEYEECLDLLPSLYDNKLFIAFLHEDIEDVEDMEEKMLARTMCRLIHVSGKQFLIGSQLYGNNETKDELDKALSLLNSYNIFSLRQMSEGTTNHKERTNGQFSLEEEDEIYLCNDFEELVNCDCPACGGSGEYTVENNRGREVDISCPVCGGSGEFETFVHASVDTYVTINDEKELEPYDEGYTHYGDFIQIRIDEKVLGL</sequence>
<protein>
    <submittedName>
        <fullName evidence="1">Zinc finger-like domain-containing protein</fullName>
    </submittedName>
</protein>
<evidence type="ECO:0000313" key="2">
    <source>
        <dbReference type="Proteomes" id="UP001070352"/>
    </source>
</evidence>
<proteinExistence type="predicted"/>
<evidence type="ECO:0000313" key="1">
    <source>
        <dbReference type="EMBL" id="MCY8119585.1"/>
    </source>
</evidence>
<accession>A0A9Q4DN28</accession>
<organism evidence="1 2">
    <name type="scientific">Bacillus spizizenii</name>
    <name type="common">Bacillus subtilis subsp. spizizenii</name>
    <dbReference type="NCBI Taxonomy" id="96241"/>
    <lineage>
        <taxon>Bacteria</taxon>
        <taxon>Bacillati</taxon>
        <taxon>Bacillota</taxon>
        <taxon>Bacilli</taxon>
        <taxon>Bacillales</taxon>
        <taxon>Bacillaceae</taxon>
        <taxon>Bacillus</taxon>
    </lineage>
</organism>
<dbReference type="EMBL" id="JALANJ010000003">
    <property type="protein sequence ID" value="MCY8119585.1"/>
    <property type="molecule type" value="Genomic_DNA"/>
</dbReference>
<dbReference type="AlphaFoldDB" id="A0A9Q4DN28"/>
<reference evidence="1" key="1">
    <citation type="submission" date="2022-02" db="EMBL/GenBank/DDBJ databases">
        <title>Crop Bioprotection Bacillus Genome Sequencing.</title>
        <authorList>
            <person name="Dunlap C."/>
        </authorList>
    </citation>
    <scope>NUCLEOTIDE SEQUENCE</scope>
    <source>
        <strain evidence="1">M18B4</strain>
    </source>
</reference>